<accession>A0ABP6VXR3</accession>
<dbReference type="EMBL" id="BAAAZN010000004">
    <property type="protein sequence ID" value="GAA3541438.1"/>
    <property type="molecule type" value="Genomic_DNA"/>
</dbReference>
<protein>
    <submittedName>
        <fullName evidence="1">Uncharacterized protein</fullName>
    </submittedName>
</protein>
<keyword evidence="2" id="KW-1185">Reference proteome</keyword>
<name>A0ABP6VXR3_9PSEU</name>
<organism evidence="1 2">
    <name type="scientific">Amycolatopsis ultiminotia</name>
    <dbReference type="NCBI Taxonomy" id="543629"/>
    <lineage>
        <taxon>Bacteria</taxon>
        <taxon>Bacillati</taxon>
        <taxon>Actinomycetota</taxon>
        <taxon>Actinomycetes</taxon>
        <taxon>Pseudonocardiales</taxon>
        <taxon>Pseudonocardiaceae</taxon>
        <taxon>Amycolatopsis</taxon>
    </lineage>
</organism>
<dbReference type="Proteomes" id="UP001500689">
    <property type="component" value="Unassembled WGS sequence"/>
</dbReference>
<comment type="caution">
    <text evidence="1">The sequence shown here is derived from an EMBL/GenBank/DDBJ whole genome shotgun (WGS) entry which is preliminary data.</text>
</comment>
<evidence type="ECO:0000313" key="2">
    <source>
        <dbReference type="Proteomes" id="UP001500689"/>
    </source>
</evidence>
<sequence length="97" mass="10940">MGCRTRDRVEAGHQYRRVVRVLDFAATAFAVDHLAVGVHFDEVARLGELFLVQVDETFVTGRDDAVHRPGQVCVLRVELGQQRGHLLLPRQRHALGQ</sequence>
<gene>
    <name evidence="1" type="ORF">GCM10022222_26340</name>
</gene>
<evidence type="ECO:0000313" key="1">
    <source>
        <dbReference type="EMBL" id="GAA3541438.1"/>
    </source>
</evidence>
<reference evidence="2" key="1">
    <citation type="journal article" date="2019" name="Int. J. Syst. Evol. Microbiol.">
        <title>The Global Catalogue of Microorganisms (GCM) 10K type strain sequencing project: providing services to taxonomists for standard genome sequencing and annotation.</title>
        <authorList>
            <consortium name="The Broad Institute Genomics Platform"/>
            <consortium name="The Broad Institute Genome Sequencing Center for Infectious Disease"/>
            <person name="Wu L."/>
            <person name="Ma J."/>
        </authorList>
    </citation>
    <scope>NUCLEOTIDE SEQUENCE [LARGE SCALE GENOMIC DNA]</scope>
    <source>
        <strain evidence="2">JCM 16898</strain>
    </source>
</reference>
<proteinExistence type="predicted"/>